<comment type="caution">
    <text evidence="1">The sequence shown here is derived from an EMBL/GenBank/DDBJ whole genome shotgun (WGS) entry which is preliminary data.</text>
</comment>
<evidence type="ECO:0000313" key="2">
    <source>
        <dbReference type="Proteomes" id="UP000824533"/>
    </source>
</evidence>
<protein>
    <submittedName>
        <fullName evidence="1">Uncharacterized protein</fullName>
    </submittedName>
</protein>
<name>A0ACC1D9W3_9NEOP</name>
<organism evidence="1 2">
    <name type="scientific">Dendrolimus kikuchii</name>
    <dbReference type="NCBI Taxonomy" id="765133"/>
    <lineage>
        <taxon>Eukaryota</taxon>
        <taxon>Metazoa</taxon>
        <taxon>Ecdysozoa</taxon>
        <taxon>Arthropoda</taxon>
        <taxon>Hexapoda</taxon>
        <taxon>Insecta</taxon>
        <taxon>Pterygota</taxon>
        <taxon>Neoptera</taxon>
        <taxon>Endopterygota</taxon>
        <taxon>Lepidoptera</taxon>
        <taxon>Glossata</taxon>
        <taxon>Ditrysia</taxon>
        <taxon>Bombycoidea</taxon>
        <taxon>Lasiocampidae</taxon>
        <taxon>Dendrolimus</taxon>
    </lineage>
</organism>
<gene>
    <name evidence="1" type="ORF">K1T71_004158</name>
</gene>
<dbReference type="Proteomes" id="UP000824533">
    <property type="component" value="Linkage Group LG06"/>
</dbReference>
<reference evidence="1 2" key="1">
    <citation type="journal article" date="2021" name="Front. Genet.">
        <title>Chromosome-Level Genome Assembly Reveals Significant Gene Expansion in the Toll and IMD Signaling Pathways of Dendrolimus kikuchii.</title>
        <authorList>
            <person name="Zhou J."/>
            <person name="Wu P."/>
            <person name="Xiong Z."/>
            <person name="Liu N."/>
            <person name="Zhao N."/>
            <person name="Ji M."/>
            <person name="Qiu Y."/>
            <person name="Yang B."/>
        </authorList>
    </citation>
    <scope>NUCLEOTIDE SEQUENCE [LARGE SCALE GENOMIC DNA]</scope>
    <source>
        <strain evidence="1">Ann1</strain>
    </source>
</reference>
<keyword evidence="2" id="KW-1185">Reference proteome</keyword>
<sequence>MGKIVLYNLEASPPSNAVRTLCDMLAIDLEIKDLDFINLEHKSEEFMKINPMGTVPAIRDEDFDLSESNAIMIYLLSKYGNKSQQESLYPSDVNTRAVINQIMHFNTGVYFVRLKVIVLPAVFGDSPGPTQKMKDDVDLAYGVVESYLKGRKYIATDHMTLADLAAGTTTAAVAPLHKLEPERFPLTTEWLARLYEEPSFKKFITPCVQVLDQIVNTCWERNKSK</sequence>
<evidence type="ECO:0000313" key="1">
    <source>
        <dbReference type="EMBL" id="KAJ0180754.1"/>
    </source>
</evidence>
<proteinExistence type="predicted"/>
<dbReference type="EMBL" id="CM034392">
    <property type="protein sequence ID" value="KAJ0180754.1"/>
    <property type="molecule type" value="Genomic_DNA"/>
</dbReference>
<accession>A0ACC1D9W3</accession>